<evidence type="ECO:0000256" key="1">
    <source>
        <dbReference type="SAM" id="Phobius"/>
    </source>
</evidence>
<sequence length="1528" mass="172312">LASKGISVRNIITNTTEGFFDNILHCFVGIAAMQIGLVDFLFNMGIKPDGIVGHSVGELGCGYADGCLTAEEMILSAYARGQASIETKLIKGMMAAVGKSYNEIKNDLPDSIEVACHNSSESCTLSGPADDMEKYIEQLKKSGVFAKLVNVSNIAYHSRYIAPVGSKLLSYLQKVIPVPKTRSKRWVSSSVPESLCHTPLAAYSSPEYYTNNLLSSVLFEEACQKIPDEAVLIEIAPHGLLQAILKRSKKSCIHIPLTMRGNTDGVRFLLTAIGKMYLAGLQPDVAKIYPPIEFPVSCGTPSLETFVSWDHSEKWKSIISSGFRVDKGEKFIAIDLSDPKYAFLKEHKTNGRIILPASMYLILAWETLLGTNIEKASIRTIHFKDVRIFQTVELAARGITELYIMRQKGSGCFEICSKNTLIASGNIQFTQKWFAVPTKRATLFKEMDYSLKEIYTILETYGYEHSDDLKVIDQIQTSEKGLLGKVQWNGNWVVFLDALLKIHLFEETCSRQTLLLPNYIQSLYIRPIGSVKSINVNLFYDNITKVMTSNDIKIELIGVKHDYFNVSPPHKTGLKMDELWFIPHCNPGIMDLNYLGNICFQFLTEFSTKTVSENKINITVINLSKKGLNDEYLASYFEDYFKTLRNKSNITIGTPEDIYEITNENHAYLIITSNESELKKAKLLVEIKNASLILANLPIDSSLPTDLGVVFQQTFNTQNIFLLKKVTNLSDFDPVIVHLTSSDWQVKLIKALKSAEKSKHTVFLVVNDDTEEGIINFVKKTLEIYYSKYLRFFFVLDKNCPKFLHNCPFYQTQINLNLKVNIYKNGKWGSYRNLPFLDNVVPNFNKTEGPKKYLSLLRMYGIDVKYFGLNLKNFLVTEKLKNELGYLEYSGITKSGQKVMGMVRLNGTNTEIYPDNYFSWKIPPSWSFDDAATVLIPFTFAYYTLVITSKVVKNEQVLIHAGCTPLGQAAIALALHIGCKVYTTFNTKGQEIFLKKTFPQLTDSQLQNFETEKFDSNFLLETKGKGFAVILNCFEDEKLEASMRCLGQYGRFIQLGLINSQIKYTFGMSIFLKATSVFGRSAENLFSLPENTKKQLNKYILKGITSGVVKPLKRIVLSEEFSEDNALKFLNTATYDNNGSRVLVNMERVIPNYVKGELSIVHNMTYLIICQKDETGLWLVLVEWLVLRGARKLLITVEDHSMSAYTQRRFNALQDKYSSTYIKLTFTSQVKTRKDAAELLIEANKISPITAIILLFTDTNTVANLDWASRKDTTTNPQFLCILSEGTSICEARRKDGLLALSLIWDKPFSKPSSIISSFDYLVKKRSKSSVIILSEHNISEIVENGKHSEDIFCIPTNLSEIIKLGQQTSDTANFVEVRTKSLPYHEARGASTVFVIPGLKPGHIDILISRLIYPTFKAVLPKDITSINVMAQQLYQVLKRNFYFIGIFTLVAETWGGAIAIALANLLEADGKMAVLLLIEASPETTKSILSSFNDNLDRQLIKRYFGGKTFQDISSISDWGEKMYRI</sequence>
<evidence type="ECO:0000313" key="4">
    <source>
        <dbReference type="EMBL" id="JAS19436.1"/>
    </source>
</evidence>
<dbReference type="CDD" id="cd05195">
    <property type="entry name" value="enoyl_red"/>
    <property type="match status" value="1"/>
</dbReference>
<dbReference type="InterPro" id="IPR050091">
    <property type="entry name" value="PKS_NRPS_Biosynth_Enz"/>
</dbReference>
<dbReference type="InterPro" id="IPR036291">
    <property type="entry name" value="NAD(P)-bd_dom_sf"/>
</dbReference>
<dbReference type="SUPFAM" id="SSF50129">
    <property type="entry name" value="GroES-like"/>
    <property type="match status" value="1"/>
</dbReference>
<dbReference type="Gene3D" id="3.10.129.110">
    <property type="entry name" value="Polyketide synthase dehydratase"/>
    <property type="match status" value="1"/>
</dbReference>
<keyword evidence="1" id="KW-0812">Transmembrane</keyword>
<dbReference type="PANTHER" id="PTHR43775:SF23">
    <property type="entry name" value="FATTY ACID SYNTHASE 3"/>
    <property type="match status" value="1"/>
</dbReference>
<dbReference type="InterPro" id="IPR014043">
    <property type="entry name" value="Acyl_transferase_dom"/>
</dbReference>
<dbReference type="InterPro" id="IPR011032">
    <property type="entry name" value="GroES-like_sf"/>
</dbReference>
<evidence type="ECO:0000259" key="3">
    <source>
        <dbReference type="SMART" id="SM00829"/>
    </source>
</evidence>
<dbReference type="GO" id="GO:0016491">
    <property type="term" value="F:oxidoreductase activity"/>
    <property type="evidence" value="ECO:0007669"/>
    <property type="project" value="InterPro"/>
</dbReference>
<proteinExistence type="predicted"/>
<keyword evidence="1" id="KW-1133">Transmembrane helix</keyword>
<dbReference type="SUPFAM" id="SSF52151">
    <property type="entry name" value="FabD/lysophospholipase-like"/>
    <property type="match status" value="1"/>
</dbReference>
<gene>
    <name evidence="4" type="ORF">g.43484</name>
</gene>
<dbReference type="Gene3D" id="3.90.180.10">
    <property type="entry name" value="Medium-chain alcohol dehydrogenases, catalytic domain"/>
    <property type="match status" value="1"/>
</dbReference>
<feature type="non-terminal residue" evidence="4">
    <location>
        <position position="1528"/>
    </location>
</feature>
<dbReference type="UniPathway" id="UPA00094"/>
<dbReference type="GO" id="GO:0004312">
    <property type="term" value="F:fatty acid synthase activity"/>
    <property type="evidence" value="ECO:0007669"/>
    <property type="project" value="TreeGrafter"/>
</dbReference>
<feature type="non-terminal residue" evidence="4">
    <location>
        <position position="1"/>
    </location>
</feature>
<dbReference type="InterPro" id="IPR001227">
    <property type="entry name" value="Ac_transferase_dom_sf"/>
</dbReference>
<dbReference type="Gene3D" id="3.30.70.250">
    <property type="entry name" value="Malonyl-CoA ACP transacylase, ACP-binding"/>
    <property type="match status" value="1"/>
</dbReference>
<dbReference type="PANTHER" id="PTHR43775">
    <property type="entry name" value="FATTY ACID SYNTHASE"/>
    <property type="match status" value="1"/>
</dbReference>
<dbReference type="Pfam" id="PF00698">
    <property type="entry name" value="Acyl_transf_1"/>
    <property type="match status" value="1"/>
</dbReference>
<dbReference type="InterPro" id="IPR016035">
    <property type="entry name" value="Acyl_Trfase/lysoPLipase"/>
</dbReference>
<dbReference type="Gene3D" id="3.40.50.720">
    <property type="entry name" value="NAD(P)-binding Rossmann-like Domain"/>
    <property type="match status" value="1"/>
</dbReference>
<dbReference type="GO" id="GO:0006633">
    <property type="term" value="P:fatty acid biosynthetic process"/>
    <property type="evidence" value="ECO:0007669"/>
    <property type="project" value="UniProtKB-UniPathway"/>
</dbReference>
<accession>A0A1B6D1A1</accession>
<dbReference type="InterPro" id="IPR049391">
    <property type="entry name" value="FAS_pseudo-KR"/>
</dbReference>
<dbReference type="SUPFAM" id="SSF55048">
    <property type="entry name" value="Probable ACP-binding domain of malonyl-CoA ACP transacylase"/>
    <property type="match status" value="1"/>
</dbReference>
<protein>
    <submittedName>
        <fullName evidence="4">Uncharacterized protein</fullName>
    </submittedName>
</protein>
<dbReference type="InterPro" id="IPR042104">
    <property type="entry name" value="PKS_dehydratase_sf"/>
</dbReference>
<dbReference type="Pfam" id="PF21149">
    <property type="entry name" value="FAS_pseudo-KR"/>
    <property type="match status" value="1"/>
</dbReference>
<dbReference type="SUPFAM" id="SSF51735">
    <property type="entry name" value="NAD(P)-binding Rossmann-fold domains"/>
    <property type="match status" value="1"/>
</dbReference>
<name>A0A1B6D1A1_9HEMI</name>
<dbReference type="SMART" id="SM00829">
    <property type="entry name" value="PKS_ER"/>
    <property type="match status" value="1"/>
</dbReference>
<evidence type="ECO:0000259" key="2">
    <source>
        <dbReference type="SMART" id="SM00827"/>
    </source>
</evidence>
<feature type="transmembrane region" description="Helical" evidence="1">
    <location>
        <begin position="1443"/>
        <end position="1468"/>
    </location>
</feature>
<dbReference type="SMART" id="SM00827">
    <property type="entry name" value="PKS_AT"/>
    <property type="match status" value="1"/>
</dbReference>
<reference evidence="4" key="1">
    <citation type="submission" date="2015-12" db="EMBL/GenBank/DDBJ databases">
        <title>De novo transcriptome assembly of four potential Pierce s Disease insect vectors from Arizona vineyards.</title>
        <authorList>
            <person name="Tassone E.E."/>
        </authorList>
    </citation>
    <scope>NUCLEOTIDE SEQUENCE</scope>
</reference>
<feature type="domain" description="Malonyl-CoA:ACP transacylase (MAT)" evidence="2">
    <location>
        <begin position="12"/>
        <end position="262"/>
    </location>
</feature>
<dbReference type="InterPro" id="IPR020843">
    <property type="entry name" value="ER"/>
</dbReference>
<dbReference type="InterPro" id="IPR016036">
    <property type="entry name" value="Malonyl_transacylase_ACP-bd"/>
</dbReference>
<dbReference type="Gene3D" id="3.40.366.10">
    <property type="entry name" value="Malonyl-Coenzyme A Acyl Carrier Protein, domain 2"/>
    <property type="match status" value="1"/>
</dbReference>
<keyword evidence="1" id="KW-0472">Membrane</keyword>
<organism evidence="4">
    <name type="scientific">Clastoptera arizonana</name>
    <name type="common">Arizona spittle bug</name>
    <dbReference type="NCBI Taxonomy" id="38151"/>
    <lineage>
        <taxon>Eukaryota</taxon>
        <taxon>Metazoa</taxon>
        <taxon>Ecdysozoa</taxon>
        <taxon>Arthropoda</taxon>
        <taxon>Hexapoda</taxon>
        <taxon>Insecta</taxon>
        <taxon>Pterygota</taxon>
        <taxon>Neoptera</taxon>
        <taxon>Paraneoptera</taxon>
        <taxon>Hemiptera</taxon>
        <taxon>Auchenorrhyncha</taxon>
        <taxon>Cercopoidea</taxon>
        <taxon>Clastopteridae</taxon>
        <taxon>Clastoptera</taxon>
    </lineage>
</organism>
<dbReference type="EMBL" id="GEDC01017862">
    <property type="protein sequence ID" value="JAS19436.1"/>
    <property type="molecule type" value="Transcribed_RNA"/>
</dbReference>
<feature type="domain" description="Enoyl reductase (ER)" evidence="3">
    <location>
        <begin position="837"/>
        <end position="1135"/>
    </location>
</feature>